<evidence type="ECO:0000259" key="1">
    <source>
        <dbReference type="Pfam" id="PF01609"/>
    </source>
</evidence>
<dbReference type="SUPFAM" id="SSF53098">
    <property type="entry name" value="Ribonuclease H-like"/>
    <property type="match status" value="1"/>
</dbReference>
<dbReference type="InterPro" id="IPR002559">
    <property type="entry name" value="Transposase_11"/>
</dbReference>
<evidence type="ECO:0000313" key="3">
    <source>
        <dbReference type="Proteomes" id="UP000824175"/>
    </source>
</evidence>
<dbReference type="NCBIfam" id="NF033559">
    <property type="entry name" value="transpos_IS1634"/>
    <property type="match status" value="1"/>
</dbReference>
<reference evidence="2" key="2">
    <citation type="journal article" date="2021" name="PeerJ">
        <title>Extensive microbial diversity within the chicken gut microbiome revealed by metagenomics and culture.</title>
        <authorList>
            <person name="Gilroy R."/>
            <person name="Ravi A."/>
            <person name="Getino M."/>
            <person name="Pursley I."/>
            <person name="Horton D.L."/>
            <person name="Alikhan N.F."/>
            <person name="Baker D."/>
            <person name="Gharbi K."/>
            <person name="Hall N."/>
            <person name="Watson M."/>
            <person name="Adriaenssens E.M."/>
            <person name="Foster-Nyarko E."/>
            <person name="Jarju S."/>
            <person name="Secka A."/>
            <person name="Antonio M."/>
            <person name="Oren A."/>
            <person name="Chaudhuri R.R."/>
            <person name="La Ragione R."/>
            <person name="Hildebrand F."/>
            <person name="Pallen M.J."/>
        </authorList>
    </citation>
    <scope>NUCLEOTIDE SEQUENCE</scope>
    <source>
        <strain evidence="2">CHK195-11698</strain>
    </source>
</reference>
<feature type="domain" description="Transposase IS4-like" evidence="1">
    <location>
        <begin position="206"/>
        <end position="344"/>
    </location>
</feature>
<dbReference type="GO" id="GO:0004803">
    <property type="term" value="F:transposase activity"/>
    <property type="evidence" value="ECO:0007669"/>
    <property type="project" value="InterPro"/>
</dbReference>
<dbReference type="InterPro" id="IPR047654">
    <property type="entry name" value="IS1634_transpos"/>
</dbReference>
<dbReference type="PANTHER" id="PTHR34614:SF2">
    <property type="entry name" value="TRANSPOSASE IS4-LIKE DOMAIN-CONTAINING PROTEIN"/>
    <property type="match status" value="1"/>
</dbReference>
<dbReference type="GO" id="GO:0006313">
    <property type="term" value="P:DNA transposition"/>
    <property type="evidence" value="ECO:0007669"/>
    <property type="project" value="InterPro"/>
</dbReference>
<comment type="caution">
    <text evidence="2">The sequence shown here is derived from an EMBL/GenBank/DDBJ whole genome shotgun (WGS) entry which is preliminary data.</text>
</comment>
<proteinExistence type="predicted"/>
<organism evidence="2 3">
    <name type="scientific">Candidatus Fimiplasma intestinipullorum</name>
    <dbReference type="NCBI Taxonomy" id="2840825"/>
    <lineage>
        <taxon>Bacteria</taxon>
        <taxon>Bacillati</taxon>
        <taxon>Bacillota</taxon>
        <taxon>Clostridia</taxon>
        <taxon>Eubacteriales</taxon>
        <taxon>Candidatus Fimiplasma</taxon>
    </lineage>
</organism>
<name>A0A9D1HLQ9_9FIRM</name>
<dbReference type="GO" id="GO:0003677">
    <property type="term" value="F:DNA binding"/>
    <property type="evidence" value="ECO:0007669"/>
    <property type="project" value="InterPro"/>
</dbReference>
<protein>
    <submittedName>
        <fullName evidence="2">IS1634 family transposase</fullName>
    </submittedName>
</protein>
<dbReference type="EMBL" id="DVMJ01000019">
    <property type="protein sequence ID" value="HIU12995.1"/>
    <property type="molecule type" value="Genomic_DNA"/>
</dbReference>
<reference evidence="2" key="1">
    <citation type="submission" date="2020-10" db="EMBL/GenBank/DDBJ databases">
        <authorList>
            <person name="Gilroy R."/>
        </authorList>
    </citation>
    <scope>NUCLEOTIDE SEQUENCE</scope>
    <source>
        <strain evidence="2">CHK195-11698</strain>
    </source>
</reference>
<dbReference type="PANTHER" id="PTHR34614">
    <property type="match status" value="1"/>
</dbReference>
<gene>
    <name evidence="2" type="ORF">IAD15_02880</name>
</gene>
<evidence type="ECO:0000313" key="2">
    <source>
        <dbReference type="EMBL" id="HIU12995.1"/>
    </source>
</evidence>
<accession>A0A9D1HLQ9</accession>
<dbReference type="Proteomes" id="UP000824175">
    <property type="component" value="Unassembled WGS sequence"/>
</dbReference>
<dbReference type="InterPro" id="IPR012337">
    <property type="entry name" value="RNaseH-like_sf"/>
</dbReference>
<feature type="non-terminal residue" evidence="2">
    <location>
        <position position="1"/>
    </location>
</feature>
<dbReference type="AlphaFoldDB" id="A0A9D1HLQ9"/>
<dbReference type="Pfam" id="PF01609">
    <property type="entry name" value="DDE_Tnp_1"/>
    <property type="match status" value="1"/>
</dbReference>
<sequence>TSVCYYDCTNYYFEIESPDDDYVDEVTGEVFPGFRKYGISKEHRPNPIVQMGLFMDRHGIPLSMSLNPGNQNEQLSAIPTEEKMIGSFKNKQLIYCADAGLGYCDIRRFNSFGNRAFIVTQSIKKLSDPLKEAVFNDCDYRLLSNDQPMSLETMKTFDRMDEENLNLYNDKIYKVLPADKLIDLGLEETYLTETGKAKKRKAKGSLKQYVIIIFSRKSMEYQRAIREKQISRAQKLITSNQVDKLSKNQNDPKRFIKKDKQSKDTYILDEEKIEEESRYDGFYSIATNLDASEEARQIIEINSQRYMIEDCFRVLKTNFRSRPAYERTQEHITGHFMTCYTALLVYKILEYKINHNNEGLHFTVEEIIEGFRNMNVMNCHDLYYQAIYGGSQLCTRLNEVFGLELDREYYEPKVMRKKLKNIL</sequence>